<reference evidence="5" key="1">
    <citation type="journal article" date="2023" name="Mol. Phylogenet. Evol.">
        <title>Genome-scale phylogeny and comparative genomics of the fungal order Sordariales.</title>
        <authorList>
            <person name="Hensen N."/>
            <person name="Bonometti L."/>
            <person name="Westerberg I."/>
            <person name="Brannstrom I.O."/>
            <person name="Guillou S."/>
            <person name="Cros-Aarteil S."/>
            <person name="Calhoun S."/>
            <person name="Haridas S."/>
            <person name="Kuo A."/>
            <person name="Mondo S."/>
            <person name="Pangilinan J."/>
            <person name="Riley R."/>
            <person name="LaButti K."/>
            <person name="Andreopoulos B."/>
            <person name="Lipzen A."/>
            <person name="Chen C."/>
            <person name="Yan M."/>
            <person name="Daum C."/>
            <person name="Ng V."/>
            <person name="Clum A."/>
            <person name="Steindorff A."/>
            <person name="Ohm R.A."/>
            <person name="Martin F."/>
            <person name="Silar P."/>
            <person name="Natvig D.O."/>
            <person name="Lalanne C."/>
            <person name="Gautier V."/>
            <person name="Ament-Velasquez S.L."/>
            <person name="Kruys A."/>
            <person name="Hutchinson M.I."/>
            <person name="Powell A.J."/>
            <person name="Barry K."/>
            <person name="Miller A.N."/>
            <person name="Grigoriev I.V."/>
            <person name="Debuchy R."/>
            <person name="Gladieux P."/>
            <person name="Hiltunen Thoren M."/>
            <person name="Johannesson H."/>
        </authorList>
    </citation>
    <scope>NUCLEOTIDE SEQUENCE</scope>
    <source>
        <strain evidence="5">CBS 103.79</strain>
    </source>
</reference>
<evidence type="ECO:0000313" key="6">
    <source>
        <dbReference type="Proteomes" id="UP001303889"/>
    </source>
</evidence>
<dbReference type="InterPro" id="IPR036259">
    <property type="entry name" value="MFS_trans_sf"/>
</dbReference>
<dbReference type="AlphaFoldDB" id="A0AAN6MHR2"/>
<evidence type="ECO:0000256" key="2">
    <source>
        <dbReference type="ARBA" id="ARBA00006727"/>
    </source>
</evidence>
<keyword evidence="3" id="KW-0472">Membrane</keyword>
<dbReference type="Pfam" id="PF07690">
    <property type="entry name" value="MFS_1"/>
    <property type="match status" value="1"/>
</dbReference>
<feature type="transmembrane region" description="Helical" evidence="3">
    <location>
        <begin position="359"/>
        <end position="380"/>
    </location>
</feature>
<feature type="transmembrane region" description="Helical" evidence="3">
    <location>
        <begin position="386"/>
        <end position="409"/>
    </location>
</feature>
<comment type="subcellular location">
    <subcellularLocation>
        <location evidence="1">Membrane</location>
        <topology evidence="1">Multi-pass membrane protein</topology>
    </subcellularLocation>
</comment>
<feature type="transmembrane region" description="Helical" evidence="3">
    <location>
        <begin position="62"/>
        <end position="84"/>
    </location>
</feature>
<gene>
    <name evidence="5" type="ORF">C8A05DRAFT_35936</name>
</gene>
<evidence type="ECO:0000313" key="5">
    <source>
        <dbReference type="EMBL" id="KAK3900434.1"/>
    </source>
</evidence>
<protein>
    <recommendedName>
        <fullName evidence="4">Major facilitator superfamily (MFS) profile domain-containing protein</fullName>
    </recommendedName>
</protein>
<feature type="transmembrane region" description="Helical" evidence="3">
    <location>
        <begin position="320"/>
        <end position="347"/>
    </location>
</feature>
<keyword evidence="6" id="KW-1185">Reference proteome</keyword>
<name>A0AAN6MHR2_9PEZI</name>
<comment type="caution">
    <text evidence="5">The sequence shown here is derived from an EMBL/GenBank/DDBJ whole genome shotgun (WGS) entry which is preliminary data.</text>
</comment>
<feature type="transmembrane region" description="Helical" evidence="3">
    <location>
        <begin position="28"/>
        <end position="50"/>
    </location>
</feature>
<dbReference type="SUPFAM" id="SSF103473">
    <property type="entry name" value="MFS general substrate transporter"/>
    <property type="match status" value="1"/>
</dbReference>
<evidence type="ECO:0000256" key="3">
    <source>
        <dbReference type="SAM" id="Phobius"/>
    </source>
</evidence>
<feature type="transmembrane region" description="Helical" evidence="3">
    <location>
        <begin position="297"/>
        <end position="314"/>
    </location>
</feature>
<feature type="transmembrane region" description="Helical" evidence="3">
    <location>
        <begin position="91"/>
        <end position="109"/>
    </location>
</feature>
<evidence type="ECO:0000256" key="1">
    <source>
        <dbReference type="ARBA" id="ARBA00004141"/>
    </source>
</evidence>
<proteinExistence type="inferred from homology"/>
<dbReference type="EMBL" id="MU855672">
    <property type="protein sequence ID" value="KAK3900434.1"/>
    <property type="molecule type" value="Genomic_DNA"/>
</dbReference>
<comment type="similarity">
    <text evidence="2">Belongs to the major facilitator superfamily. Monocarboxylate porter (TC 2.A.1.13) family.</text>
</comment>
<dbReference type="PROSITE" id="PS50850">
    <property type="entry name" value="MFS"/>
    <property type="match status" value="1"/>
</dbReference>
<dbReference type="InterPro" id="IPR011701">
    <property type="entry name" value="MFS"/>
</dbReference>
<feature type="transmembrane region" description="Helical" evidence="3">
    <location>
        <begin position="115"/>
        <end position="135"/>
    </location>
</feature>
<dbReference type="GO" id="GO:0022857">
    <property type="term" value="F:transmembrane transporter activity"/>
    <property type="evidence" value="ECO:0007669"/>
    <property type="project" value="InterPro"/>
</dbReference>
<dbReference type="GO" id="GO:0016020">
    <property type="term" value="C:membrane"/>
    <property type="evidence" value="ECO:0007669"/>
    <property type="project" value="UniProtKB-SubCell"/>
</dbReference>
<evidence type="ECO:0000259" key="4">
    <source>
        <dbReference type="PROSITE" id="PS50850"/>
    </source>
</evidence>
<dbReference type="Gene3D" id="1.20.1250.20">
    <property type="entry name" value="MFS general substrate transporter like domains"/>
    <property type="match status" value="1"/>
</dbReference>
<reference evidence="5" key="2">
    <citation type="submission" date="2023-05" db="EMBL/GenBank/DDBJ databases">
        <authorList>
            <consortium name="Lawrence Berkeley National Laboratory"/>
            <person name="Steindorff A."/>
            <person name="Hensen N."/>
            <person name="Bonometti L."/>
            <person name="Westerberg I."/>
            <person name="Brannstrom I.O."/>
            <person name="Guillou S."/>
            <person name="Cros-Aarteil S."/>
            <person name="Calhoun S."/>
            <person name="Haridas S."/>
            <person name="Kuo A."/>
            <person name="Mondo S."/>
            <person name="Pangilinan J."/>
            <person name="Riley R."/>
            <person name="Labutti K."/>
            <person name="Andreopoulos B."/>
            <person name="Lipzen A."/>
            <person name="Chen C."/>
            <person name="Yanf M."/>
            <person name="Daum C."/>
            <person name="Ng V."/>
            <person name="Clum A."/>
            <person name="Ohm R."/>
            <person name="Martin F."/>
            <person name="Silar P."/>
            <person name="Natvig D."/>
            <person name="Lalanne C."/>
            <person name="Gautier V."/>
            <person name="Ament-Velasquez S.L."/>
            <person name="Kruys A."/>
            <person name="Hutchinson M.I."/>
            <person name="Powell A.J."/>
            <person name="Barry K."/>
            <person name="Miller A.N."/>
            <person name="Grigoriev I.V."/>
            <person name="Debuchy R."/>
            <person name="Gladieux P."/>
            <person name="Thoren M.H."/>
            <person name="Johannesson H."/>
        </authorList>
    </citation>
    <scope>NUCLEOTIDE SEQUENCE</scope>
    <source>
        <strain evidence="5">CBS 103.79</strain>
    </source>
</reference>
<dbReference type="PANTHER" id="PTHR11360">
    <property type="entry name" value="MONOCARBOXYLATE TRANSPORTER"/>
    <property type="match status" value="1"/>
</dbReference>
<organism evidence="5 6">
    <name type="scientific">Staphylotrichum tortipilum</name>
    <dbReference type="NCBI Taxonomy" id="2831512"/>
    <lineage>
        <taxon>Eukaryota</taxon>
        <taxon>Fungi</taxon>
        <taxon>Dikarya</taxon>
        <taxon>Ascomycota</taxon>
        <taxon>Pezizomycotina</taxon>
        <taxon>Sordariomycetes</taxon>
        <taxon>Sordariomycetidae</taxon>
        <taxon>Sordariales</taxon>
        <taxon>Chaetomiaceae</taxon>
        <taxon>Staphylotrichum</taxon>
    </lineage>
</organism>
<dbReference type="InterPro" id="IPR020846">
    <property type="entry name" value="MFS_dom"/>
</dbReference>
<dbReference type="Proteomes" id="UP001303889">
    <property type="component" value="Unassembled WGS sequence"/>
</dbReference>
<dbReference type="PANTHER" id="PTHR11360:SF230">
    <property type="entry name" value="MONOCARBOXYLATE TRANSPORTER, PUTATIVE (AFU_ORTHOLOGUE AFUA_2G12790)-RELATED"/>
    <property type="match status" value="1"/>
</dbReference>
<keyword evidence="3" id="KW-0812">Transmembrane</keyword>
<feature type="domain" description="Major facilitator superfamily (MFS) profile" evidence="4">
    <location>
        <begin position="1"/>
        <end position="415"/>
    </location>
</feature>
<sequence>MTKTKTKPPMTGPTTTTTTQQQQQHDGCFCLTVPTYGLLSAIGLFQTYWHAGLLAGHSEADVAWITSVFGFLDCLFAAPVGVLLDHCGTRWLLPLGCAAYVAAFAGLAFCDSYARFMACMAVAGVAAASPTTIAFSVVGQWFTSWKGLATGCVTLGAPLGGIFFSLVLQTLFANLPWRTAALVLTAIMAALMAVGCVLVENKVPREEREDGGDEDEAAEPPAKVSHVLTSPKFWLISYAIFAYELVLFTQWGSIPSYAVAAHVRDKQFYLTMSGAVLGRTLPPWLGDRVLGPLNATIAMNLFTLLVVLAIWIPVGTSSLAALFIVVALMGVGTGSFVPLGVSCINALCSPQHTGTWLGLAYGMVSFAILVGNPASAVILARYDSNGLLAFLAAVLFSGMISAAALRWLVLGRRWSWKVGRV</sequence>
<keyword evidence="3" id="KW-1133">Transmembrane helix</keyword>
<feature type="transmembrane region" description="Helical" evidence="3">
    <location>
        <begin position="180"/>
        <end position="199"/>
    </location>
</feature>
<accession>A0AAN6MHR2</accession>
<feature type="transmembrane region" description="Helical" evidence="3">
    <location>
        <begin position="147"/>
        <end position="168"/>
    </location>
</feature>
<dbReference type="InterPro" id="IPR050327">
    <property type="entry name" value="Proton-linked_MCT"/>
</dbReference>